<comment type="similarity">
    <text evidence="1">Belongs to the peptidase C40 family.</text>
</comment>
<dbReference type="AlphaFoldDB" id="A0A1G5PS38"/>
<dbReference type="PANTHER" id="PTHR47053">
    <property type="entry name" value="MUREIN DD-ENDOPEPTIDASE MEPH-RELATED"/>
    <property type="match status" value="1"/>
</dbReference>
<dbReference type="PANTHER" id="PTHR47053:SF1">
    <property type="entry name" value="MUREIN DD-ENDOPEPTIDASE MEPH-RELATED"/>
    <property type="match status" value="1"/>
</dbReference>
<dbReference type="RefSeq" id="WP_245688225.1">
    <property type="nucleotide sequence ID" value="NZ_FMWD01000002.1"/>
</dbReference>
<gene>
    <name evidence="6" type="ORF">SAMN03097708_00686</name>
</gene>
<evidence type="ECO:0000256" key="3">
    <source>
        <dbReference type="ARBA" id="ARBA00022801"/>
    </source>
</evidence>
<dbReference type="InterPro" id="IPR051202">
    <property type="entry name" value="Peptidase_C40"/>
</dbReference>
<keyword evidence="2" id="KW-0645">Protease</keyword>
<dbReference type="GO" id="GO:0006508">
    <property type="term" value="P:proteolysis"/>
    <property type="evidence" value="ECO:0007669"/>
    <property type="project" value="UniProtKB-KW"/>
</dbReference>
<evidence type="ECO:0000259" key="5">
    <source>
        <dbReference type="PROSITE" id="PS51935"/>
    </source>
</evidence>
<dbReference type="PROSITE" id="PS51935">
    <property type="entry name" value="NLPC_P60"/>
    <property type="match status" value="1"/>
</dbReference>
<dbReference type="GO" id="GO:0008234">
    <property type="term" value="F:cysteine-type peptidase activity"/>
    <property type="evidence" value="ECO:0007669"/>
    <property type="project" value="UniProtKB-KW"/>
</dbReference>
<evidence type="ECO:0000313" key="6">
    <source>
        <dbReference type="EMBL" id="SCZ52168.1"/>
    </source>
</evidence>
<feature type="domain" description="NlpC/P60" evidence="5">
    <location>
        <begin position="42"/>
        <end position="164"/>
    </location>
</feature>
<accession>A0A1G5PS38</accession>
<evidence type="ECO:0000313" key="7">
    <source>
        <dbReference type="Proteomes" id="UP000199648"/>
    </source>
</evidence>
<keyword evidence="4" id="KW-0788">Thiol protease</keyword>
<dbReference type="Proteomes" id="UP000199648">
    <property type="component" value="Unassembled WGS sequence"/>
</dbReference>
<dbReference type="SUPFAM" id="SSF54001">
    <property type="entry name" value="Cysteine proteinases"/>
    <property type="match status" value="1"/>
</dbReference>
<dbReference type="Pfam" id="PF00877">
    <property type="entry name" value="NLPC_P60"/>
    <property type="match status" value="1"/>
</dbReference>
<proteinExistence type="inferred from homology"/>
<protein>
    <submittedName>
        <fullName evidence="6">NlpC/P60 family protein</fullName>
    </submittedName>
</protein>
<evidence type="ECO:0000256" key="1">
    <source>
        <dbReference type="ARBA" id="ARBA00007074"/>
    </source>
</evidence>
<keyword evidence="3" id="KW-0378">Hydrolase</keyword>
<dbReference type="EMBL" id="FMWD01000002">
    <property type="protein sequence ID" value="SCZ52168.1"/>
    <property type="molecule type" value="Genomic_DNA"/>
</dbReference>
<reference evidence="6 7" key="1">
    <citation type="submission" date="2016-10" db="EMBL/GenBank/DDBJ databases">
        <authorList>
            <person name="de Groot N.N."/>
        </authorList>
    </citation>
    <scope>NUCLEOTIDE SEQUENCE [LARGE SCALE GENOMIC DNA]</scope>
    <source>
        <strain evidence="6 7">HLD2</strain>
    </source>
</reference>
<dbReference type="Gene3D" id="3.90.1720.10">
    <property type="entry name" value="endopeptidase domain like (from Nostoc punctiforme)"/>
    <property type="match status" value="1"/>
</dbReference>
<dbReference type="InterPro" id="IPR038765">
    <property type="entry name" value="Papain-like_cys_pep_sf"/>
</dbReference>
<dbReference type="PROSITE" id="PS51257">
    <property type="entry name" value="PROKAR_LIPOPROTEIN"/>
    <property type="match status" value="1"/>
</dbReference>
<dbReference type="STRING" id="415747.SAMN03097708_00686"/>
<keyword evidence="7" id="KW-1185">Reference proteome</keyword>
<evidence type="ECO:0000256" key="4">
    <source>
        <dbReference type="ARBA" id="ARBA00022807"/>
    </source>
</evidence>
<evidence type="ECO:0000256" key="2">
    <source>
        <dbReference type="ARBA" id="ARBA00022670"/>
    </source>
</evidence>
<sequence>MNRFNAFRHGMGMMVEMRTAISVLLAGMLLVGCTLQPTQQSAPPDDPVISIAERQVGKPYHYGGHSPRSGFDCSGLVWYAYSQAGFEVPRTTAAQFAATHPVGQTGLLPGHVLFFRIDGKPSHVGIYAGKGRFLHAPSSGKHVSYESLSNPYWQARLIKAGRFR</sequence>
<name>A0A1G5PS38_9GAMM</name>
<organism evidence="6 7">
    <name type="scientific">Thiohalomonas denitrificans</name>
    <dbReference type="NCBI Taxonomy" id="415747"/>
    <lineage>
        <taxon>Bacteria</taxon>
        <taxon>Pseudomonadati</taxon>
        <taxon>Pseudomonadota</taxon>
        <taxon>Gammaproteobacteria</taxon>
        <taxon>Thiohalomonadales</taxon>
        <taxon>Thiohalomonadaceae</taxon>
        <taxon>Thiohalomonas</taxon>
    </lineage>
</organism>
<dbReference type="InterPro" id="IPR000064">
    <property type="entry name" value="NLP_P60_dom"/>
</dbReference>